<dbReference type="EMBL" id="CAJOBP010002178">
    <property type="protein sequence ID" value="CAF4339070.1"/>
    <property type="molecule type" value="Genomic_DNA"/>
</dbReference>
<dbReference type="EMBL" id="CAJNYV010001127">
    <property type="protein sequence ID" value="CAF3406380.1"/>
    <property type="molecule type" value="Genomic_DNA"/>
</dbReference>
<feature type="transmembrane region" description="Helical" evidence="1">
    <location>
        <begin position="12"/>
        <end position="33"/>
    </location>
</feature>
<dbReference type="Proteomes" id="UP000663865">
    <property type="component" value="Unassembled WGS sequence"/>
</dbReference>
<dbReference type="InterPro" id="IPR052954">
    <property type="entry name" value="GPCR-Ligand_Int"/>
</dbReference>
<dbReference type="Proteomes" id="UP000663838">
    <property type="component" value="Unassembled WGS sequence"/>
</dbReference>
<dbReference type="Proteomes" id="UP000663851">
    <property type="component" value="Unassembled WGS sequence"/>
</dbReference>
<dbReference type="Proteomes" id="UP000663862">
    <property type="component" value="Unassembled WGS sequence"/>
</dbReference>
<feature type="transmembrane region" description="Helical" evidence="1">
    <location>
        <begin position="129"/>
        <end position="151"/>
    </location>
</feature>
<dbReference type="Proteomes" id="UP000663825">
    <property type="component" value="Unassembled WGS sequence"/>
</dbReference>
<reference evidence="10" key="1">
    <citation type="submission" date="2021-02" db="EMBL/GenBank/DDBJ databases">
        <authorList>
            <person name="Nowell W R."/>
        </authorList>
    </citation>
    <scope>NUCLEOTIDE SEQUENCE</scope>
</reference>
<feature type="transmembrane region" description="Helical" evidence="1">
    <location>
        <begin position="45"/>
        <end position="65"/>
    </location>
</feature>
<dbReference type="Proteomes" id="UP000663872">
    <property type="component" value="Unassembled WGS sequence"/>
</dbReference>
<dbReference type="OrthoDB" id="10018595at2759"/>
<evidence type="ECO:0008006" key="13">
    <source>
        <dbReference type="Google" id="ProtNLM"/>
    </source>
</evidence>
<evidence type="ECO:0000313" key="7">
    <source>
        <dbReference type="EMBL" id="CAF4455237.1"/>
    </source>
</evidence>
<evidence type="ECO:0000313" key="3">
    <source>
        <dbReference type="EMBL" id="CAF3406380.1"/>
    </source>
</evidence>
<dbReference type="Gene3D" id="1.20.1070.10">
    <property type="entry name" value="Rhodopsin 7-helix transmembrane proteins"/>
    <property type="match status" value="1"/>
</dbReference>
<dbReference type="EMBL" id="CAJNYT010003568">
    <property type="protein sequence ID" value="CAF3578043.1"/>
    <property type="molecule type" value="Genomic_DNA"/>
</dbReference>
<evidence type="ECO:0000313" key="11">
    <source>
        <dbReference type="Proteomes" id="UP000663838"/>
    </source>
</evidence>
<evidence type="ECO:0000313" key="10">
    <source>
        <dbReference type="EMBL" id="CAF4738355.1"/>
    </source>
</evidence>
<name>A0A821KG61_9BILA</name>
<sequence>MWRQKTSEIVDWICIIMFILGTLGNTLGLIVFSSRKFRRATYGRLAIASLVINLLCVFRYSLLLHSSARRWLTYKVGQSWFNCKLYRFSSCLRILSALVIVAWTYERFTYVTINYRFFTNRPFFKRYKFYFMTFISLIIVGILTGPTVYFYQPRLIILPNNRIITQQDISSTLSFSLSNTSYQEDYSVKDDNSTNNHSYRSACTLKESISTSWYSFLSDVRFGLNYTTLRSILSELIPSLFVILFDIGIIIHVVISTSSISTNGPSTNNRSSYRGSLQSKDGVDGLIVHNRPRTSWMNIVLIIHSFLFCFSSLTATIVHWSTSDALLSYWTSVVILSNCSLNFYVYCLSGRSFRNEIRKLFYRYFQLYCFGRLMNLFRTKSQRDDVTQIVRMRLVRHRSTIVPGQSTGQFRGASSPPTFN</sequence>
<dbReference type="Proteomes" id="UP000663848">
    <property type="component" value="Unassembled WGS sequence"/>
</dbReference>
<dbReference type="Proteomes" id="UP000663873">
    <property type="component" value="Unassembled WGS sequence"/>
</dbReference>
<evidence type="ECO:0000313" key="6">
    <source>
        <dbReference type="EMBL" id="CAF4339070.1"/>
    </source>
</evidence>
<comment type="caution">
    <text evidence="10">The sequence shown here is derived from an EMBL/GenBank/DDBJ whole genome shotgun (WGS) entry which is preliminary data.</text>
</comment>
<dbReference type="PANTHER" id="PTHR46641">
    <property type="entry name" value="FMRFAMIDE RECEPTOR-RELATED"/>
    <property type="match status" value="1"/>
</dbReference>
<dbReference type="EMBL" id="CAJOBQ010002432">
    <property type="protein sequence ID" value="CAF4559908.1"/>
    <property type="molecule type" value="Genomic_DNA"/>
</dbReference>
<evidence type="ECO:0000256" key="1">
    <source>
        <dbReference type="SAM" id="Phobius"/>
    </source>
</evidence>
<evidence type="ECO:0000313" key="4">
    <source>
        <dbReference type="EMBL" id="CAF3449855.1"/>
    </source>
</evidence>
<dbReference type="Proteomes" id="UP000663833">
    <property type="component" value="Unassembled WGS sequence"/>
</dbReference>
<keyword evidence="1" id="KW-0812">Transmembrane</keyword>
<protein>
    <recommendedName>
        <fullName evidence="13">G-protein coupled receptors family 1 profile domain-containing protein</fullName>
    </recommendedName>
</protein>
<feature type="transmembrane region" description="Helical" evidence="1">
    <location>
        <begin position="236"/>
        <end position="255"/>
    </location>
</feature>
<evidence type="ECO:0000313" key="8">
    <source>
        <dbReference type="EMBL" id="CAF4521940.1"/>
    </source>
</evidence>
<dbReference type="EMBL" id="CAJNXB010005804">
    <property type="protein sequence ID" value="CAF3449855.1"/>
    <property type="molecule type" value="Genomic_DNA"/>
</dbReference>
<feature type="transmembrane region" description="Helical" evidence="1">
    <location>
        <begin position="299"/>
        <end position="321"/>
    </location>
</feature>
<keyword evidence="12" id="KW-1185">Reference proteome</keyword>
<dbReference type="EMBL" id="CAJOBR010000548">
    <property type="protein sequence ID" value="CAF4521940.1"/>
    <property type="molecule type" value="Genomic_DNA"/>
</dbReference>
<dbReference type="EMBL" id="CAJOBS010001518">
    <property type="protein sequence ID" value="CAF4738355.1"/>
    <property type="molecule type" value="Genomic_DNA"/>
</dbReference>
<dbReference type="SUPFAM" id="SSF81321">
    <property type="entry name" value="Family A G protein-coupled receptor-like"/>
    <property type="match status" value="1"/>
</dbReference>
<proteinExistence type="predicted"/>
<dbReference type="EMBL" id="CAJNYD010000194">
    <property type="protein sequence ID" value="CAF3227674.1"/>
    <property type="molecule type" value="Genomic_DNA"/>
</dbReference>
<evidence type="ECO:0000313" key="5">
    <source>
        <dbReference type="EMBL" id="CAF3578043.1"/>
    </source>
</evidence>
<feature type="transmembrane region" description="Helical" evidence="1">
    <location>
        <begin position="327"/>
        <end position="349"/>
    </location>
</feature>
<organism evidence="10 11">
    <name type="scientific">Rotaria socialis</name>
    <dbReference type="NCBI Taxonomy" id="392032"/>
    <lineage>
        <taxon>Eukaryota</taxon>
        <taxon>Metazoa</taxon>
        <taxon>Spiralia</taxon>
        <taxon>Gnathifera</taxon>
        <taxon>Rotifera</taxon>
        <taxon>Eurotatoria</taxon>
        <taxon>Bdelloidea</taxon>
        <taxon>Philodinida</taxon>
        <taxon>Philodinidae</taxon>
        <taxon>Rotaria</taxon>
    </lineage>
</organism>
<dbReference type="EMBL" id="CAJOBO010002520">
    <property type="protein sequence ID" value="CAF4455237.1"/>
    <property type="molecule type" value="Genomic_DNA"/>
</dbReference>
<keyword evidence="1" id="KW-1133">Transmembrane helix</keyword>
<accession>A0A821KG61</accession>
<keyword evidence="1" id="KW-0472">Membrane</keyword>
<evidence type="ECO:0000313" key="2">
    <source>
        <dbReference type="EMBL" id="CAF3227674.1"/>
    </source>
</evidence>
<evidence type="ECO:0000313" key="12">
    <source>
        <dbReference type="Proteomes" id="UP000663873"/>
    </source>
</evidence>
<gene>
    <name evidence="5" type="ORF">GRG538_LOCUS21572</name>
    <name evidence="7" type="ORF">HFQ381_LOCUS24204</name>
    <name evidence="3" type="ORF">KIK155_LOCUS8623</name>
    <name evidence="2" type="ORF">LUA448_LOCUS3574</name>
    <name evidence="8" type="ORF">QYT958_LOCUS6252</name>
    <name evidence="4" type="ORF">TIS948_LOCUS31850</name>
    <name evidence="10" type="ORF">TOA249_LOCUS19455</name>
    <name evidence="9" type="ORF">TSG867_LOCUS25242</name>
    <name evidence="6" type="ORF">UJA718_LOCUS15012</name>
</gene>
<evidence type="ECO:0000313" key="9">
    <source>
        <dbReference type="EMBL" id="CAF4559908.1"/>
    </source>
</evidence>
<dbReference type="AlphaFoldDB" id="A0A821KG61"/>